<comment type="subcellular location">
    <subcellularLocation>
        <location evidence="1">Cell membrane</location>
        <topology evidence="1">Multi-pass membrane protein</topology>
    </subcellularLocation>
</comment>
<dbReference type="Proteomes" id="UP000326671">
    <property type="component" value="Unassembled WGS sequence"/>
</dbReference>
<feature type="transmembrane region" description="Helical" evidence="7">
    <location>
        <begin position="249"/>
        <end position="273"/>
    </location>
</feature>
<dbReference type="AlphaFoldDB" id="A0A5J5HQ67"/>
<accession>A0A5J5HQ67</accession>
<dbReference type="SUPFAM" id="SSF103473">
    <property type="entry name" value="MFS general substrate transporter"/>
    <property type="match status" value="1"/>
</dbReference>
<dbReference type="InterPro" id="IPR050360">
    <property type="entry name" value="MFS_Sugar_Transporters"/>
</dbReference>
<keyword evidence="5 7" id="KW-1133">Transmembrane helix</keyword>
<dbReference type="OrthoDB" id="9783823at2"/>
<dbReference type="InterPro" id="IPR005828">
    <property type="entry name" value="MFS_sugar_transport-like"/>
</dbReference>
<gene>
    <name evidence="9" type="ORF">F4V44_15120</name>
</gene>
<feature type="transmembrane region" description="Helical" evidence="7">
    <location>
        <begin position="339"/>
        <end position="363"/>
    </location>
</feature>
<dbReference type="CDD" id="cd17316">
    <property type="entry name" value="MFS_SV2_like"/>
    <property type="match status" value="1"/>
</dbReference>
<evidence type="ECO:0000256" key="6">
    <source>
        <dbReference type="ARBA" id="ARBA00023136"/>
    </source>
</evidence>
<feature type="transmembrane region" description="Helical" evidence="7">
    <location>
        <begin position="315"/>
        <end position="333"/>
    </location>
</feature>
<keyword evidence="4 7" id="KW-0812">Transmembrane</keyword>
<organism evidence="9 10">
    <name type="scientific">Niallia endozanthoxylica</name>
    <dbReference type="NCBI Taxonomy" id="2036016"/>
    <lineage>
        <taxon>Bacteria</taxon>
        <taxon>Bacillati</taxon>
        <taxon>Bacillota</taxon>
        <taxon>Bacilli</taxon>
        <taxon>Bacillales</taxon>
        <taxon>Bacillaceae</taxon>
        <taxon>Niallia</taxon>
    </lineage>
</organism>
<keyword evidence="6 7" id="KW-0472">Membrane</keyword>
<feature type="transmembrane region" description="Helical" evidence="7">
    <location>
        <begin position="375"/>
        <end position="400"/>
    </location>
</feature>
<keyword evidence="10" id="KW-1185">Reference proteome</keyword>
<comment type="caution">
    <text evidence="9">The sequence shown here is derived from an EMBL/GenBank/DDBJ whole genome shotgun (WGS) entry which is preliminary data.</text>
</comment>
<feature type="domain" description="Major facilitator superfamily (MFS) profile" evidence="8">
    <location>
        <begin position="19"/>
        <end position="430"/>
    </location>
</feature>
<protein>
    <submittedName>
        <fullName evidence="9">MFS transporter</fullName>
    </submittedName>
</protein>
<dbReference type="InterPro" id="IPR036259">
    <property type="entry name" value="MFS_trans_sf"/>
</dbReference>
<dbReference type="InterPro" id="IPR005829">
    <property type="entry name" value="Sugar_transporter_CS"/>
</dbReference>
<evidence type="ECO:0000256" key="3">
    <source>
        <dbReference type="ARBA" id="ARBA00022448"/>
    </source>
</evidence>
<feature type="transmembrane region" description="Helical" evidence="7">
    <location>
        <begin position="109"/>
        <end position="130"/>
    </location>
</feature>
<feature type="transmembrane region" description="Helical" evidence="7">
    <location>
        <begin position="142"/>
        <end position="166"/>
    </location>
</feature>
<dbReference type="PRINTS" id="PR00171">
    <property type="entry name" value="SUGRTRNSPORT"/>
</dbReference>
<evidence type="ECO:0000256" key="2">
    <source>
        <dbReference type="ARBA" id="ARBA00010992"/>
    </source>
</evidence>
<proteinExistence type="inferred from homology"/>
<dbReference type="PROSITE" id="PS00217">
    <property type="entry name" value="SUGAR_TRANSPORT_2"/>
    <property type="match status" value="1"/>
</dbReference>
<feature type="transmembrane region" description="Helical" evidence="7">
    <location>
        <begin position="20"/>
        <end position="44"/>
    </location>
</feature>
<feature type="transmembrane region" description="Helical" evidence="7">
    <location>
        <begin position="285"/>
        <end position="306"/>
    </location>
</feature>
<dbReference type="PROSITE" id="PS50850">
    <property type="entry name" value="MFS"/>
    <property type="match status" value="1"/>
</dbReference>
<evidence type="ECO:0000259" key="8">
    <source>
        <dbReference type="PROSITE" id="PS50850"/>
    </source>
</evidence>
<dbReference type="Pfam" id="PF00083">
    <property type="entry name" value="Sugar_tr"/>
    <property type="match status" value="1"/>
</dbReference>
<dbReference type="RefSeq" id="WP_150440854.1">
    <property type="nucleotide sequence ID" value="NZ_VYKL01000022.1"/>
</dbReference>
<evidence type="ECO:0000256" key="7">
    <source>
        <dbReference type="SAM" id="Phobius"/>
    </source>
</evidence>
<dbReference type="EMBL" id="VYKL01000022">
    <property type="protein sequence ID" value="KAA9022601.1"/>
    <property type="molecule type" value="Genomic_DNA"/>
</dbReference>
<evidence type="ECO:0000256" key="5">
    <source>
        <dbReference type="ARBA" id="ARBA00022989"/>
    </source>
</evidence>
<reference evidence="9 10" key="1">
    <citation type="submission" date="2019-09" db="EMBL/GenBank/DDBJ databases">
        <title>Whole genome sequences of isolates from the Mars Exploration Rovers.</title>
        <authorList>
            <person name="Seuylemezian A."/>
            <person name="Vaishampayan P."/>
        </authorList>
    </citation>
    <scope>NUCLEOTIDE SEQUENCE [LARGE SCALE GENOMIC DNA]</scope>
    <source>
        <strain evidence="9 10">MER_TA_151</strain>
    </source>
</reference>
<feature type="transmembrane region" description="Helical" evidence="7">
    <location>
        <begin position="50"/>
        <end position="72"/>
    </location>
</feature>
<feature type="transmembrane region" description="Helical" evidence="7">
    <location>
        <begin position="406"/>
        <end position="426"/>
    </location>
</feature>
<keyword evidence="3" id="KW-0813">Transport</keyword>
<dbReference type="Gene3D" id="1.20.1250.20">
    <property type="entry name" value="MFS general substrate transporter like domains"/>
    <property type="match status" value="1"/>
</dbReference>
<evidence type="ECO:0000256" key="4">
    <source>
        <dbReference type="ARBA" id="ARBA00022692"/>
    </source>
</evidence>
<name>A0A5J5HQ67_9BACI</name>
<dbReference type="InterPro" id="IPR020846">
    <property type="entry name" value="MFS_dom"/>
</dbReference>
<dbReference type="PANTHER" id="PTHR48022">
    <property type="entry name" value="PLASTIDIC GLUCOSE TRANSPORTER 4"/>
    <property type="match status" value="1"/>
</dbReference>
<dbReference type="GO" id="GO:0005351">
    <property type="term" value="F:carbohydrate:proton symporter activity"/>
    <property type="evidence" value="ECO:0007669"/>
    <property type="project" value="TreeGrafter"/>
</dbReference>
<comment type="similarity">
    <text evidence="2">Belongs to the major facilitator superfamily. Sugar transporter (TC 2.A.1.1) family.</text>
</comment>
<dbReference type="InterPro" id="IPR003663">
    <property type="entry name" value="Sugar/inositol_transpt"/>
</dbReference>
<evidence type="ECO:0000313" key="9">
    <source>
        <dbReference type="EMBL" id="KAA9022601.1"/>
    </source>
</evidence>
<evidence type="ECO:0000313" key="10">
    <source>
        <dbReference type="Proteomes" id="UP000326671"/>
    </source>
</evidence>
<sequence>MNKVRTMEDMPLSGFHFKMFTYTSGSTFLDGYILGIIAVALSVMQTQLDMSLTVMGLLGTATLVGMFFGGIIGGYLTDLIGRKTIFLLDMLVITIASVLQFYVNDPIYLIILRFILGVAVGADYPIAGTLMAEFSPKKNRGALIGGLSALWYTGYAFSFLIGYFLLSIGDTSWRWMLLSSAIPSFLLLIARLNMPESPRWLANKGREKEANAIVQKIFGAGVVMSEEPEIKDKTSFLDMFRNGYGKWTLFVAVFWSLQVVPTFAIGTYIPVILGQFGFADGKSEYLGSAIINIVYLAGLIPALYLIEKYGRRPTLIWPFLVSSITLFVLGATSGANLSFVFILVLFIIYGTFNTGMGIHQWVYPTELFPTHIRGTAVGFGTGVSRIASAIGTFLFPAFLANYGVAMTMYVCGALFFVGFLVSLFMAPETKNMSLTETSALNKFGNLKTRDFESNQNIN</sequence>
<evidence type="ECO:0000256" key="1">
    <source>
        <dbReference type="ARBA" id="ARBA00004651"/>
    </source>
</evidence>
<dbReference type="PANTHER" id="PTHR48022:SF2">
    <property type="entry name" value="PLASTIDIC GLUCOSE TRANSPORTER 4"/>
    <property type="match status" value="1"/>
</dbReference>
<dbReference type="GO" id="GO:0005886">
    <property type="term" value="C:plasma membrane"/>
    <property type="evidence" value="ECO:0007669"/>
    <property type="project" value="UniProtKB-SubCell"/>
</dbReference>
<feature type="transmembrane region" description="Helical" evidence="7">
    <location>
        <begin position="84"/>
        <end position="103"/>
    </location>
</feature>